<dbReference type="OrthoDB" id="3064516at2759"/>
<dbReference type="PANTHER" id="PTHR45962">
    <property type="entry name" value="N-FATTY-ACYL-AMINO ACID SYNTHASE/HYDROLASE PM20D1"/>
    <property type="match status" value="1"/>
</dbReference>
<name>A0A8H6XCJ6_9AGAR</name>
<evidence type="ECO:0000256" key="5">
    <source>
        <dbReference type="ARBA" id="ARBA00022833"/>
    </source>
</evidence>
<dbReference type="Gene3D" id="1.10.150.900">
    <property type="match status" value="1"/>
</dbReference>
<dbReference type="EMBL" id="JACAZH010000032">
    <property type="protein sequence ID" value="KAF7338835.1"/>
    <property type="molecule type" value="Genomic_DNA"/>
</dbReference>
<keyword evidence="6" id="KW-0121">Carboxypeptidase</keyword>
<dbReference type="Proteomes" id="UP000623467">
    <property type="component" value="Unassembled WGS sequence"/>
</dbReference>
<evidence type="ECO:0000256" key="3">
    <source>
        <dbReference type="ARBA" id="ARBA00022723"/>
    </source>
</evidence>
<dbReference type="GO" id="GO:0000328">
    <property type="term" value="C:fungal-type vacuole lumen"/>
    <property type="evidence" value="ECO:0007669"/>
    <property type="project" value="TreeGrafter"/>
</dbReference>
<dbReference type="PANTHER" id="PTHR45962:SF1">
    <property type="entry name" value="N-FATTY-ACYL-AMINO ACID SYNTHASE_HYDROLASE PM20D1"/>
    <property type="match status" value="1"/>
</dbReference>
<keyword evidence="7" id="KW-1185">Reference proteome</keyword>
<dbReference type="SUPFAM" id="SSF53187">
    <property type="entry name" value="Zn-dependent exopeptidases"/>
    <property type="match status" value="1"/>
</dbReference>
<dbReference type="InterPro" id="IPR047177">
    <property type="entry name" value="Pept_M20A"/>
</dbReference>
<gene>
    <name evidence="6" type="ORF">MSAN_02206400</name>
</gene>
<comment type="similarity">
    <text evidence="1">Belongs to the peptidase M20A family.</text>
</comment>
<evidence type="ECO:0000256" key="1">
    <source>
        <dbReference type="ARBA" id="ARBA00006247"/>
    </source>
</evidence>
<evidence type="ECO:0000313" key="7">
    <source>
        <dbReference type="Proteomes" id="UP000623467"/>
    </source>
</evidence>
<dbReference type="AlphaFoldDB" id="A0A8H6XCJ6"/>
<dbReference type="GO" id="GO:0046872">
    <property type="term" value="F:metal ion binding"/>
    <property type="evidence" value="ECO:0007669"/>
    <property type="project" value="UniProtKB-KW"/>
</dbReference>
<evidence type="ECO:0000256" key="4">
    <source>
        <dbReference type="ARBA" id="ARBA00022801"/>
    </source>
</evidence>
<organism evidence="6 7">
    <name type="scientific">Mycena sanguinolenta</name>
    <dbReference type="NCBI Taxonomy" id="230812"/>
    <lineage>
        <taxon>Eukaryota</taxon>
        <taxon>Fungi</taxon>
        <taxon>Dikarya</taxon>
        <taxon>Basidiomycota</taxon>
        <taxon>Agaricomycotina</taxon>
        <taxon>Agaricomycetes</taxon>
        <taxon>Agaricomycetidae</taxon>
        <taxon>Agaricales</taxon>
        <taxon>Marasmiineae</taxon>
        <taxon>Mycenaceae</taxon>
        <taxon>Mycena</taxon>
    </lineage>
</organism>
<dbReference type="GO" id="GO:0004180">
    <property type="term" value="F:carboxypeptidase activity"/>
    <property type="evidence" value="ECO:0007669"/>
    <property type="project" value="UniProtKB-KW"/>
</dbReference>
<accession>A0A8H6XCJ6</accession>
<keyword evidence="3" id="KW-0479">Metal-binding</keyword>
<dbReference type="GO" id="GO:0051603">
    <property type="term" value="P:proteolysis involved in protein catabolic process"/>
    <property type="evidence" value="ECO:0007669"/>
    <property type="project" value="TreeGrafter"/>
</dbReference>
<evidence type="ECO:0000313" key="6">
    <source>
        <dbReference type="EMBL" id="KAF7338835.1"/>
    </source>
</evidence>
<proteinExistence type="inferred from homology"/>
<keyword evidence="4" id="KW-0378">Hydrolase</keyword>
<keyword evidence="5" id="KW-0862">Zinc</keyword>
<comment type="caution">
    <text evidence="6">The sequence shown here is derived from an EMBL/GenBank/DDBJ whole genome shotgun (WGS) entry which is preliminary data.</text>
</comment>
<protein>
    <submittedName>
        <fullName evidence="6">Carboxypeptidase S</fullName>
    </submittedName>
</protein>
<keyword evidence="2" id="KW-0645">Protease</keyword>
<reference evidence="6" key="1">
    <citation type="submission" date="2020-05" db="EMBL/GenBank/DDBJ databases">
        <title>Mycena genomes resolve the evolution of fungal bioluminescence.</title>
        <authorList>
            <person name="Tsai I.J."/>
        </authorList>
    </citation>
    <scope>NUCLEOTIDE SEQUENCE</scope>
    <source>
        <strain evidence="6">160909Yilan</strain>
    </source>
</reference>
<evidence type="ECO:0000256" key="2">
    <source>
        <dbReference type="ARBA" id="ARBA00022670"/>
    </source>
</evidence>
<sequence length="272" mass="28777">MSPPPELIESILAKWGNCTPGPEHAKHHAAIVGAGVSGLVAARGTFDIHPETGQVAFELAGLTKEFRALARPEGSCARSYLIRWRQAPSSGGRMSNLPRLQKAAPRSTCSSSPAAPSSVNATLARDANLLLPLAERSNLSFTAFGEALTPSAAAYGTLDLSAPQPLEPAPITPSGSGAKPYELLAGTIREVFRVARTGVEDIVVAPGLMTGNTDTRFNWELSKHIFRYGHGNMIAGGLGGIYTVNEHIKADAFVEMITFFTTLILNADEADL</sequence>